<dbReference type="AlphaFoldDB" id="A0A838CSB7"/>
<protein>
    <submittedName>
        <fullName evidence="4">HIRAN domain-containing protein</fullName>
    </submittedName>
</protein>
<feature type="domain" description="HIRAN" evidence="3">
    <location>
        <begin position="134"/>
        <end position="210"/>
    </location>
</feature>
<keyword evidence="1" id="KW-0479">Metal-binding</keyword>
<keyword evidence="5" id="KW-1185">Reference proteome</keyword>
<dbReference type="EMBL" id="JACEFG010000002">
    <property type="protein sequence ID" value="MBA2174834.1"/>
    <property type="molecule type" value="Genomic_DNA"/>
</dbReference>
<evidence type="ECO:0000256" key="1">
    <source>
        <dbReference type="ARBA" id="ARBA00022723"/>
    </source>
</evidence>
<dbReference type="GO" id="GO:0008270">
    <property type="term" value="F:zinc ion binding"/>
    <property type="evidence" value="ECO:0007669"/>
    <property type="project" value="InterPro"/>
</dbReference>
<proteinExistence type="predicted"/>
<evidence type="ECO:0000313" key="5">
    <source>
        <dbReference type="Proteomes" id="UP000571017"/>
    </source>
</evidence>
<dbReference type="Gene3D" id="3.30.70.2330">
    <property type="match status" value="1"/>
</dbReference>
<evidence type="ECO:0000313" key="4">
    <source>
        <dbReference type="EMBL" id="MBA2174834.1"/>
    </source>
</evidence>
<dbReference type="RefSeq" id="WP_181471892.1">
    <property type="nucleotide sequence ID" value="NZ_JACEFG010000002.1"/>
</dbReference>
<name>A0A838CSB7_9BACI</name>
<evidence type="ECO:0000256" key="2">
    <source>
        <dbReference type="ARBA" id="ARBA00022801"/>
    </source>
</evidence>
<dbReference type="GO" id="GO:0016818">
    <property type="term" value="F:hydrolase activity, acting on acid anhydrides, in phosphorus-containing anhydrides"/>
    <property type="evidence" value="ECO:0007669"/>
    <property type="project" value="InterPro"/>
</dbReference>
<reference evidence="4 5" key="1">
    <citation type="journal article" date="2004" name="Extremophiles">
        <title>Halobacillus locisalis sp. nov., a halophilic bacterium isolated from a marine solar saltern of the Yellow Sea in Korea.</title>
        <authorList>
            <person name="Yoon J.H."/>
            <person name="Kang K.H."/>
            <person name="Oh T.K."/>
            <person name="Park Y.H."/>
        </authorList>
    </citation>
    <scope>NUCLEOTIDE SEQUENCE [LARGE SCALE GENOMIC DNA]</scope>
    <source>
        <strain evidence="4 5">KCTC 3788</strain>
    </source>
</reference>
<organism evidence="4 5">
    <name type="scientific">Halobacillus locisalis</name>
    <dbReference type="NCBI Taxonomy" id="220753"/>
    <lineage>
        <taxon>Bacteria</taxon>
        <taxon>Bacillati</taxon>
        <taxon>Bacillota</taxon>
        <taxon>Bacilli</taxon>
        <taxon>Bacillales</taxon>
        <taxon>Bacillaceae</taxon>
        <taxon>Halobacillus</taxon>
    </lineage>
</organism>
<dbReference type="InterPro" id="IPR014905">
    <property type="entry name" value="HIRAN"/>
</dbReference>
<gene>
    <name evidence="4" type="ORF">H0266_08010</name>
</gene>
<dbReference type="GO" id="GO:0003676">
    <property type="term" value="F:nucleic acid binding"/>
    <property type="evidence" value="ECO:0007669"/>
    <property type="project" value="InterPro"/>
</dbReference>
<sequence>MPKNNEKLLVSWKGPTSKKNYFVGLLSKDRTNNGLKYKFNYNQEVVMQAKEEGFMPFVGLKDLNKEYCSDKLFPIFERRLPNRSRNIFKKFIEENELQNSDSVTWEYLKITKGRTATDNLSFLEPVFVEGGTLSYFGEIAGWSHTKNNNGNLKVQDQVILRHDEDNPEDHEAVEVIQPGRETVRVGYIQKPFNKVFFNLLAKGYSMSGAIDSIDSYDGRPTIFVQGKIPMEDIDNPELDHVVHIKS</sequence>
<evidence type="ECO:0000259" key="3">
    <source>
        <dbReference type="Pfam" id="PF08797"/>
    </source>
</evidence>
<keyword evidence="2" id="KW-0378">Hydrolase</keyword>
<comment type="caution">
    <text evidence="4">The sequence shown here is derived from an EMBL/GenBank/DDBJ whole genome shotgun (WGS) entry which is preliminary data.</text>
</comment>
<dbReference type="Proteomes" id="UP000571017">
    <property type="component" value="Unassembled WGS sequence"/>
</dbReference>
<accession>A0A838CSB7</accession>
<dbReference type="Pfam" id="PF08797">
    <property type="entry name" value="HIRAN"/>
    <property type="match status" value="1"/>
</dbReference>